<dbReference type="InterPro" id="IPR003313">
    <property type="entry name" value="AraC-bd"/>
</dbReference>
<dbReference type="GO" id="GO:0003700">
    <property type="term" value="F:DNA-binding transcription factor activity"/>
    <property type="evidence" value="ECO:0007669"/>
    <property type="project" value="InterPro"/>
</dbReference>
<dbReference type="Gene3D" id="2.60.120.280">
    <property type="entry name" value="Regulatory protein AraC"/>
    <property type="match status" value="1"/>
</dbReference>
<evidence type="ECO:0000313" key="6">
    <source>
        <dbReference type="Proteomes" id="UP000027661"/>
    </source>
</evidence>
<dbReference type="PANTHER" id="PTHR43280">
    <property type="entry name" value="ARAC-FAMILY TRANSCRIPTIONAL REGULATOR"/>
    <property type="match status" value="1"/>
</dbReference>
<dbReference type="SUPFAM" id="SSF51215">
    <property type="entry name" value="Regulatory protein AraC"/>
    <property type="match status" value="1"/>
</dbReference>
<dbReference type="InterPro" id="IPR018062">
    <property type="entry name" value="HTH_AraC-typ_CS"/>
</dbReference>
<dbReference type="Gene3D" id="1.10.10.60">
    <property type="entry name" value="Homeodomain-like"/>
    <property type="match status" value="2"/>
</dbReference>
<organism evidence="5 6">
    <name type="scientific">Phocaeicola vulgatus str. 3975 RP4</name>
    <dbReference type="NCBI Taxonomy" id="1339352"/>
    <lineage>
        <taxon>Bacteria</taxon>
        <taxon>Pseudomonadati</taxon>
        <taxon>Bacteroidota</taxon>
        <taxon>Bacteroidia</taxon>
        <taxon>Bacteroidales</taxon>
        <taxon>Bacteroidaceae</taxon>
        <taxon>Phocaeicola</taxon>
    </lineage>
</organism>
<dbReference type="PATRIC" id="fig|1339352.3.peg.2326"/>
<sequence>MHYNDQGADFKYLIVNERDKRFGLSVTTVGFQAIRAGSVYPPRNHPDAYYFTAQKGRVLHEYQLVYITKGRGTFASDTTPSVDISKGQILFLFPGQWHTYAPLQKTGWNEYYIGFEGPIIDNLVKNSFISKESQILDIGINEELASLFARALEVAEADKTAAQQYLSGIVLHIMGAVLAISQNKRYEVDNAAQKIESAKIIMHENVYKDIDPEELAMKLGISYSWFRKVFKEYTGYAPAKYFQELKLRKAKQLLIESSMSVKEICYELNYTSTEHFFSVFKKRTNFTPTEYRNFGRGGKEKENENE</sequence>
<evidence type="ECO:0000256" key="2">
    <source>
        <dbReference type="ARBA" id="ARBA00023125"/>
    </source>
</evidence>
<evidence type="ECO:0000256" key="1">
    <source>
        <dbReference type="ARBA" id="ARBA00023015"/>
    </source>
</evidence>
<proteinExistence type="predicted"/>
<feature type="domain" description="HTH araC/xylS-type" evidence="4">
    <location>
        <begin position="196"/>
        <end position="294"/>
    </location>
</feature>
<dbReference type="AlphaFoldDB" id="A0A069SG42"/>
<evidence type="ECO:0000313" key="5">
    <source>
        <dbReference type="EMBL" id="KDS53538.1"/>
    </source>
</evidence>
<comment type="caution">
    <text evidence="5">The sequence shown here is derived from an EMBL/GenBank/DDBJ whole genome shotgun (WGS) entry which is preliminary data.</text>
</comment>
<gene>
    <name evidence="5" type="ORF">M099_2420</name>
</gene>
<dbReference type="Pfam" id="PF12833">
    <property type="entry name" value="HTH_18"/>
    <property type="match status" value="1"/>
</dbReference>
<dbReference type="InterPro" id="IPR018060">
    <property type="entry name" value="HTH_AraC"/>
</dbReference>
<dbReference type="PROSITE" id="PS00041">
    <property type="entry name" value="HTH_ARAC_FAMILY_1"/>
    <property type="match status" value="1"/>
</dbReference>
<keyword evidence="3" id="KW-0804">Transcription</keyword>
<dbReference type="GeneID" id="5301572"/>
<evidence type="ECO:0000259" key="4">
    <source>
        <dbReference type="PROSITE" id="PS01124"/>
    </source>
</evidence>
<name>A0A069SG42_PHOVU</name>
<evidence type="ECO:0000256" key="3">
    <source>
        <dbReference type="ARBA" id="ARBA00023163"/>
    </source>
</evidence>
<dbReference type="SUPFAM" id="SSF46689">
    <property type="entry name" value="Homeodomain-like"/>
    <property type="match status" value="2"/>
</dbReference>
<dbReference type="PANTHER" id="PTHR43280:SF30">
    <property type="entry name" value="MMSAB OPERON REGULATORY PROTEIN"/>
    <property type="match status" value="1"/>
</dbReference>
<dbReference type="GO" id="GO:0043565">
    <property type="term" value="F:sequence-specific DNA binding"/>
    <property type="evidence" value="ECO:0007669"/>
    <property type="project" value="InterPro"/>
</dbReference>
<keyword evidence="2" id="KW-0238">DNA-binding</keyword>
<keyword evidence="1" id="KW-0805">Transcription regulation</keyword>
<dbReference type="RefSeq" id="WP_005841013.1">
    <property type="nucleotide sequence ID" value="NZ_JNHM01000029.1"/>
</dbReference>
<dbReference type="SMART" id="SM00342">
    <property type="entry name" value="HTH_ARAC"/>
    <property type="match status" value="1"/>
</dbReference>
<dbReference type="DNASU" id="5301572"/>
<dbReference type="Pfam" id="PF02311">
    <property type="entry name" value="AraC_binding"/>
    <property type="match status" value="1"/>
</dbReference>
<dbReference type="Proteomes" id="UP000027661">
    <property type="component" value="Unassembled WGS sequence"/>
</dbReference>
<accession>A0A069SG42</accession>
<dbReference type="InterPro" id="IPR009057">
    <property type="entry name" value="Homeodomain-like_sf"/>
</dbReference>
<dbReference type="EMBL" id="JNHM01000029">
    <property type="protein sequence ID" value="KDS53538.1"/>
    <property type="molecule type" value="Genomic_DNA"/>
</dbReference>
<reference evidence="5 6" key="1">
    <citation type="submission" date="2014-04" db="EMBL/GenBank/DDBJ databases">
        <authorList>
            <person name="Sears C."/>
            <person name="Carroll K."/>
            <person name="Sack B.R."/>
            <person name="Qadri F."/>
            <person name="Myers L.L."/>
            <person name="Chung G.-T."/>
            <person name="Escheverria P."/>
            <person name="Fraser C.M."/>
            <person name="Sadzewicz L."/>
            <person name="Shefchek K.A."/>
            <person name="Tallon L."/>
            <person name="Das S.P."/>
            <person name="Daugherty S."/>
            <person name="Mongodin E.F."/>
        </authorList>
    </citation>
    <scope>NUCLEOTIDE SEQUENCE [LARGE SCALE GENOMIC DNA]</scope>
    <source>
        <strain evidence="5 6">3975 RP4</strain>
    </source>
</reference>
<dbReference type="InterPro" id="IPR037923">
    <property type="entry name" value="HTH-like"/>
</dbReference>
<protein>
    <submittedName>
        <fullName evidence="5">Bacterial regulatory helix-turn-helix s, AraC family protein</fullName>
    </submittedName>
</protein>
<dbReference type="PROSITE" id="PS01124">
    <property type="entry name" value="HTH_ARAC_FAMILY_2"/>
    <property type="match status" value="1"/>
</dbReference>